<dbReference type="Pfam" id="PF08241">
    <property type="entry name" value="Methyltransf_11"/>
    <property type="match status" value="1"/>
</dbReference>
<evidence type="ECO:0000313" key="4">
    <source>
        <dbReference type="EMBL" id="CAB4568960.1"/>
    </source>
</evidence>
<accession>A0A6J6M5Z1</accession>
<dbReference type="EMBL" id="CAEZVV010000013">
    <property type="protein sequence ID" value="CAB4638335.1"/>
    <property type="molecule type" value="Genomic_DNA"/>
</dbReference>
<evidence type="ECO:0000259" key="1">
    <source>
        <dbReference type="Pfam" id="PF08241"/>
    </source>
</evidence>
<dbReference type="CDD" id="cd02440">
    <property type="entry name" value="AdoMet_MTases"/>
    <property type="match status" value="1"/>
</dbReference>
<proteinExistence type="predicted"/>
<dbReference type="EMBL" id="CAEZSU010000008">
    <property type="protein sequence ID" value="CAB4540050.1"/>
    <property type="molecule type" value="Genomic_DNA"/>
</dbReference>
<dbReference type="SUPFAM" id="SSF53335">
    <property type="entry name" value="S-adenosyl-L-methionine-dependent methyltransferases"/>
    <property type="match status" value="1"/>
</dbReference>
<feature type="domain" description="Methyltransferase type 11" evidence="1">
    <location>
        <begin position="66"/>
        <end position="157"/>
    </location>
</feature>
<dbReference type="InterPro" id="IPR029063">
    <property type="entry name" value="SAM-dependent_MTases_sf"/>
</dbReference>
<evidence type="ECO:0000313" key="6">
    <source>
        <dbReference type="EMBL" id="CAB4668649.1"/>
    </source>
</evidence>
<dbReference type="InterPro" id="IPR013216">
    <property type="entry name" value="Methyltransf_11"/>
</dbReference>
<dbReference type="PANTHER" id="PTHR43591">
    <property type="entry name" value="METHYLTRANSFERASE"/>
    <property type="match status" value="1"/>
</dbReference>
<organism evidence="6">
    <name type="scientific">freshwater metagenome</name>
    <dbReference type="NCBI Taxonomy" id="449393"/>
    <lineage>
        <taxon>unclassified sequences</taxon>
        <taxon>metagenomes</taxon>
        <taxon>ecological metagenomes</taxon>
    </lineage>
</organism>
<name>A0A6J6M5Z1_9ZZZZ</name>
<protein>
    <submittedName>
        <fullName evidence="6">Unannotated protein</fullName>
    </submittedName>
</protein>
<reference evidence="6" key="1">
    <citation type="submission" date="2020-05" db="EMBL/GenBank/DDBJ databases">
        <authorList>
            <person name="Chiriac C."/>
            <person name="Salcher M."/>
            <person name="Ghai R."/>
            <person name="Kavagutti S V."/>
        </authorList>
    </citation>
    <scope>NUCLEOTIDE SEQUENCE</scope>
</reference>
<evidence type="ECO:0000313" key="2">
    <source>
        <dbReference type="EMBL" id="CAB4540050.1"/>
    </source>
</evidence>
<dbReference type="EMBL" id="CAEZTG010000003">
    <property type="protein sequence ID" value="CAB4553633.1"/>
    <property type="molecule type" value="Genomic_DNA"/>
</dbReference>
<dbReference type="GO" id="GO:0008757">
    <property type="term" value="F:S-adenosylmethionine-dependent methyltransferase activity"/>
    <property type="evidence" value="ECO:0007669"/>
    <property type="project" value="InterPro"/>
</dbReference>
<dbReference type="AlphaFoldDB" id="A0A6J6M5Z1"/>
<dbReference type="EMBL" id="CAEZTR010000015">
    <property type="protein sequence ID" value="CAB4568960.1"/>
    <property type="molecule type" value="Genomic_DNA"/>
</dbReference>
<evidence type="ECO:0000313" key="3">
    <source>
        <dbReference type="EMBL" id="CAB4553633.1"/>
    </source>
</evidence>
<dbReference type="Gene3D" id="3.40.50.150">
    <property type="entry name" value="Vaccinia Virus protein VP39"/>
    <property type="match status" value="1"/>
</dbReference>
<dbReference type="EMBL" id="CAEZXE010000010">
    <property type="protein sequence ID" value="CAB4668649.1"/>
    <property type="molecule type" value="Genomic_DNA"/>
</dbReference>
<sequence>MEDVPKLADLHPYPLRMSFRDVLGRIVSHPRVNEFQTRLLGRSRVEAHLNPVAARTFAALPIGTVVDIGGGTARSRSMWPAEWTYYSIDPDARVLEVEPTEKPIERLVGDASALPLPDNTADVVLMQCVSHHLNDSIWPVSLAEANRVLKPGGSFIFLDGVWRKRRWFSRVFWKLDAGHFPRTSEQLESAIAKEFQVIETDRFNVVHHSILVTALPIPE</sequence>
<gene>
    <name evidence="2" type="ORF">UFOPK1495_00138</name>
    <name evidence="3" type="ORF">UFOPK1603_00062</name>
    <name evidence="4" type="ORF">UFOPK1711_00383</name>
    <name evidence="5" type="ORF">UFOPK2143_00398</name>
    <name evidence="6" type="ORF">UFOPK2350_00208</name>
</gene>
<evidence type="ECO:0000313" key="5">
    <source>
        <dbReference type="EMBL" id="CAB4638335.1"/>
    </source>
</evidence>